<reference evidence="3" key="1">
    <citation type="journal article" date="2020" name="Nat. Commun.">
        <title>Genome sequence of the cluster root forming white lupin.</title>
        <authorList>
            <person name="Hufnagel B."/>
            <person name="Marques A."/>
            <person name="Soriano A."/>
            <person name="Marques L."/>
            <person name="Divol F."/>
            <person name="Doumas P."/>
            <person name="Sallet E."/>
            <person name="Mancinotti D."/>
            <person name="Carrere S."/>
            <person name="Marande W."/>
            <person name="Arribat S."/>
            <person name="Keller J."/>
            <person name="Huneau C."/>
            <person name="Blein T."/>
            <person name="Aime D."/>
            <person name="Laguerre M."/>
            <person name="Taylor J."/>
            <person name="Schubert V."/>
            <person name="Nelson M."/>
            <person name="Geu-Flores F."/>
            <person name="Crespi M."/>
            <person name="Gallardo-Guerrero K."/>
            <person name="Delaux P.-M."/>
            <person name="Salse J."/>
            <person name="Berges H."/>
            <person name="Guyot R."/>
            <person name="Gouzy J."/>
            <person name="Peret B."/>
        </authorList>
    </citation>
    <scope>NUCLEOTIDE SEQUENCE [LARGE SCALE GENOMIC DNA]</scope>
    <source>
        <strain evidence="3">cv. Amiga</strain>
    </source>
</reference>
<evidence type="ECO:0000313" key="2">
    <source>
        <dbReference type="EMBL" id="KAE9606962.1"/>
    </source>
</evidence>
<feature type="region of interest" description="Disordered" evidence="1">
    <location>
        <begin position="57"/>
        <end position="86"/>
    </location>
</feature>
<dbReference type="EMBL" id="WOCE01000009">
    <property type="protein sequence ID" value="KAE9606962.1"/>
    <property type="molecule type" value="Genomic_DNA"/>
</dbReference>
<evidence type="ECO:0000256" key="1">
    <source>
        <dbReference type="SAM" id="MobiDB-lite"/>
    </source>
</evidence>
<dbReference type="OrthoDB" id="1938149at2759"/>
<name>A0A6A4PZT3_LUPAL</name>
<comment type="caution">
    <text evidence="2">The sequence shown here is derived from an EMBL/GenBank/DDBJ whole genome shotgun (WGS) entry which is preliminary data.</text>
</comment>
<protein>
    <submittedName>
        <fullName evidence="2">Putative encoded peptide</fullName>
    </submittedName>
</protein>
<accession>A0A6A4PZT3</accession>
<dbReference type="AlphaFoldDB" id="A0A6A4PZT3"/>
<organism evidence="2 3">
    <name type="scientific">Lupinus albus</name>
    <name type="common">White lupine</name>
    <name type="synonym">Lupinus termis</name>
    <dbReference type="NCBI Taxonomy" id="3870"/>
    <lineage>
        <taxon>Eukaryota</taxon>
        <taxon>Viridiplantae</taxon>
        <taxon>Streptophyta</taxon>
        <taxon>Embryophyta</taxon>
        <taxon>Tracheophyta</taxon>
        <taxon>Spermatophyta</taxon>
        <taxon>Magnoliopsida</taxon>
        <taxon>eudicotyledons</taxon>
        <taxon>Gunneridae</taxon>
        <taxon>Pentapetalae</taxon>
        <taxon>rosids</taxon>
        <taxon>fabids</taxon>
        <taxon>Fabales</taxon>
        <taxon>Fabaceae</taxon>
        <taxon>Papilionoideae</taxon>
        <taxon>50 kb inversion clade</taxon>
        <taxon>genistoids sensu lato</taxon>
        <taxon>core genistoids</taxon>
        <taxon>Genisteae</taxon>
        <taxon>Lupinus</taxon>
    </lineage>
</organism>
<proteinExistence type="predicted"/>
<gene>
    <name evidence="2" type="ORF">Lalb_Chr09g0325071</name>
</gene>
<dbReference type="Proteomes" id="UP000447434">
    <property type="component" value="Chromosome 9"/>
</dbReference>
<keyword evidence="3" id="KW-1185">Reference proteome</keyword>
<evidence type="ECO:0000313" key="3">
    <source>
        <dbReference type="Proteomes" id="UP000447434"/>
    </source>
</evidence>
<sequence length="86" mass="9467">MAEKTILLTCFLFLIILQHNFGLVIPSIMLNFHPLSSLPLMLKSPLPPSLDWYTINDDKDGEEDAFRPTSPGHSLGVGHQSPPSAP</sequence>